<dbReference type="RefSeq" id="XP_005772672.1">
    <property type="nucleotide sequence ID" value="XM_005772615.1"/>
</dbReference>
<organism evidence="2 3">
    <name type="scientific">Emiliania huxleyi (strain CCMP1516)</name>
    <dbReference type="NCBI Taxonomy" id="280463"/>
    <lineage>
        <taxon>Eukaryota</taxon>
        <taxon>Haptista</taxon>
        <taxon>Haptophyta</taxon>
        <taxon>Prymnesiophyceae</taxon>
        <taxon>Isochrysidales</taxon>
        <taxon>Noelaerhabdaceae</taxon>
        <taxon>Emiliania</taxon>
    </lineage>
</organism>
<dbReference type="PaxDb" id="2903-EOD20243"/>
<dbReference type="PANTHER" id="PTHR32251:SF33">
    <property type="entry name" value="STEROID 5-ALPHA REDUCTASE C-TERMINAL DOMAIN-CONTAINING PROTEIN"/>
    <property type="match status" value="1"/>
</dbReference>
<dbReference type="Proteomes" id="UP000013827">
    <property type="component" value="Unassembled WGS sequence"/>
</dbReference>
<evidence type="ECO:0000256" key="1">
    <source>
        <dbReference type="SAM" id="Phobius"/>
    </source>
</evidence>
<keyword evidence="3" id="KW-1185">Reference proteome</keyword>
<proteinExistence type="predicted"/>
<protein>
    <recommendedName>
        <fullName evidence="4">Steroid 5-alpha reductase C-terminal domain-containing protein</fullName>
    </recommendedName>
</protein>
<accession>A0A0D3J9Q8</accession>
<dbReference type="PANTHER" id="PTHR32251">
    <property type="entry name" value="3-OXO-5-ALPHA-STEROID 4-DEHYDROGENASE"/>
    <property type="match status" value="1"/>
</dbReference>
<dbReference type="KEGG" id="ehx:EMIHUDRAFT_75261"/>
<dbReference type="Gene3D" id="1.20.120.1630">
    <property type="match status" value="1"/>
</dbReference>
<name>A0A0D3J9Q8_EMIH1</name>
<dbReference type="Pfam" id="PF06966">
    <property type="entry name" value="DUF1295"/>
    <property type="match status" value="1"/>
</dbReference>
<evidence type="ECO:0008006" key="4">
    <source>
        <dbReference type="Google" id="ProtNLM"/>
    </source>
</evidence>
<dbReference type="GO" id="GO:0016020">
    <property type="term" value="C:membrane"/>
    <property type="evidence" value="ECO:0007669"/>
    <property type="project" value="TreeGrafter"/>
</dbReference>
<feature type="transmembrane region" description="Helical" evidence="1">
    <location>
        <begin position="108"/>
        <end position="127"/>
    </location>
</feature>
<reference evidence="2" key="2">
    <citation type="submission" date="2024-10" db="UniProtKB">
        <authorList>
            <consortium name="EnsemblProtists"/>
        </authorList>
    </citation>
    <scope>IDENTIFICATION</scope>
</reference>
<sequence length="247" mass="27557">MTRLPPRGPFKLKLRHAINAHKAASTPTVLLLMAARGAWGAPAWVYLGMHGGYGVAWLIKEATFPDSTWGADATLGGCIYLFFSMSLFWIAPFCVIDAEARGMSTPPPTVAAALYLFSIGMLFLHAADSQKTFILKHSERRGLIRDGLFSRTRNPNYFGEVLIYSSFSMMASTSRLWFLPWCVNSFVWFALFLPSWLVKDRSLSRHPGFRAYQRRTGVLIPWVFGTGWWPELSCDTSGTGGVSAWAC</sequence>
<dbReference type="PROSITE" id="PS50244">
    <property type="entry name" value="S5A_REDUCTASE"/>
    <property type="match status" value="1"/>
</dbReference>
<keyword evidence="1" id="KW-0812">Transmembrane</keyword>
<dbReference type="EnsemblProtists" id="EOD20243">
    <property type="protein sequence ID" value="EOD20243"/>
    <property type="gene ID" value="EMIHUDRAFT_75261"/>
</dbReference>
<dbReference type="AlphaFoldDB" id="A0A0D3J9Q8"/>
<feature type="transmembrane region" description="Helical" evidence="1">
    <location>
        <begin position="178"/>
        <end position="198"/>
    </location>
</feature>
<keyword evidence="1" id="KW-0472">Membrane</keyword>
<dbReference type="InterPro" id="IPR010721">
    <property type="entry name" value="UstE-like"/>
</dbReference>
<evidence type="ECO:0000313" key="3">
    <source>
        <dbReference type="Proteomes" id="UP000013827"/>
    </source>
</evidence>
<dbReference type="GeneID" id="17265788"/>
<dbReference type="HOGENOM" id="CLU_094025_0_0_1"/>
<dbReference type="OMA" id="YWVAPYI"/>
<keyword evidence="1" id="KW-1133">Transmembrane helix</keyword>
<evidence type="ECO:0000313" key="2">
    <source>
        <dbReference type="EnsemblProtists" id="EOD20243"/>
    </source>
</evidence>
<dbReference type="eggNOG" id="ENOG502RMDK">
    <property type="taxonomic scope" value="Eukaryota"/>
</dbReference>
<feature type="transmembrane region" description="Helical" evidence="1">
    <location>
        <begin position="73"/>
        <end position="96"/>
    </location>
</feature>
<reference evidence="3" key="1">
    <citation type="journal article" date="2013" name="Nature">
        <title>Pan genome of the phytoplankton Emiliania underpins its global distribution.</title>
        <authorList>
            <person name="Read B.A."/>
            <person name="Kegel J."/>
            <person name="Klute M.J."/>
            <person name="Kuo A."/>
            <person name="Lefebvre S.C."/>
            <person name="Maumus F."/>
            <person name="Mayer C."/>
            <person name="Miller J."/>
            <person name="Monier A."/>
            <person name="Salamov A."/>
            <person name="Young J."/>
            <person name="Aguilar M."/>
            <person name="Claverie J.M."/>
            <person name="Frickenhaus S."/>
            <person name="Gonzalez K."/>
            <person name="Herman E.K."/>
            <person name="Lin Y.C."/>
            <person name="Napier J."/>
            <person name="Ogata H."/>
            <person name="Sarno A.F."/>
            <person name="Shmutz J."/>
            <person name="Schroeder D."/>
            <person name="de Vargas C."/>
            <person name="Verret F."/>
            <person name="von Dassow P."/>
            <person name="Valentin K."/>
            <person name="Van de Peer Y."/>
            <person name="Wheeler G."/>
            <person name="Dacks J.B."/>
            <person name="Delwiche C.F."/>
            <person name="Dyhrman S.T."/>
            <person name="Glockner G."/>
            <person name="John U."/>
            <person name="Richards T."/>
            <person name="Worden A.Z."/>
            <person name="Zhang X."/>
            <person name="Grigoriev I.V."/>
            <person name="Allen A.E."/>
            <person name="Bidle K."/>
            <person name="Borodovsky M."/>
            <person name="Bowler C."/>
            <person name="Brownlee C."/>
            <person name="Cock J.M."/>
            <person name="Elias M."/>
            <person name="Gladyshev V.N."/>
            <person name="Groth M."/>
            <person name="Guda C."/>
            <person name="Hadaegh A."/>
            <person name="Iglesias-Rodriguez M.D."/>
            <person name="Jenkins J."/>
            <person name="Jones B.M."/>
            <person name="Lawson T."/>
            <person name="Leese F."/>
            <person name="Lindquist E."/>
            <person name="Lobanov A."/>
            <person name="Lomsadze A."/>
            <person name="Malik S.B."/>
            <person name="Marsh M.E."/>
            <person name="Mackinder L."/>
            <person name="Mock T."/>
            <person name="Mueller-Roeber B."/>
            <person name="Pagarete A."/>
            <person name="Parker M."/>
            <person name="Probert I."/>
            <person name="Quesneville H."/>
            <person name="Raines C."/>
            <person name="Rensing S.A."/>
            <person name="Riano-Pachon D.M."/>
            <person name="Richier S."/>
            <person name="Rokitta S."/>
            <person name="Shiraiwa Y."/>
            <person name="Soanes D.M."/>
            <person name="van der Giezen M."/>
            <person name="Wahlund T.M."/>
            <person name="Williams B."/>
            <person name="Wilson W."/>
            <person name="Wolfe G."/>
            <person name="Wurch L.L."/>
        </authorList>
    </citation>
    <scope>NUCLEOTIDE SEQUENCE</scope>
</reference>